<evidence type="ECO:0000313" key="5">
    <source>
        <dbReference type="EMBL" id="GFP75626.1"/>
    </source>
</evidence>
<dbReference type="PANTHER" id="PTHR43280">
    <property type="entry name" value="ARAC-FAMILY TRANSCRIPTIONAL REGULATOR"/>
    <property type="match status" value="1"/>
</dbReference>
<dbReference type="InterPro" id="IPR009057">
    <property type="entry name" value="Homeodomain-like_sf"/>
</dbReference>
<dbReference type="AlphaFoldDB" id="A0A6V8SFZ8"/>
<keyword evidence="1" id="KW-0805">Transcription regulation</keyword>
<dbReference type="Pfam" id="PF12833">
    <property type="entry name" value="HTH_18"/>
    <property type="match status" value="1"/>
</dbReference>
<gene>
    <name evidence="5" type="ORF">bsdtw1_01713</name>
</gene>
<keyword evidence="6" id="KW-1185">Reference proteome</keyword>
<reference evidence="5 6" key="1">
    <citation type="submission" date="2020-07" db="EMBL/GenBank/DDBJ databases">
        <title>A new beta-1,3-glucan-decomposing anaerobic bacterium isolated from anoxic soil subjected to biological soil disinfestation.</title>
        <authorList>
            <person name="Ueki A."/>
            <person name="Tonouchi A."/>
        </authorList>
    </citation>
    <scope>NUCLEOTIDE SEQUENCE [LARGE SCALE GENOMIC DNA]</scope>
    <source>
        <strain evidence="5 6">TW1</strain>
    </source>
</reference>
<dbReference type="PANTHER" id="PTHR43280:SF2">
    <property type="entry name" value="HTH-TYPE TRANSCRIPTIONAL REGULATOR EXSA"/>
    <property type="match status" value="1"/>
</dbReference>
<dbReference type="EMBL" id="BLZR01000001">
    <property type="protein sequence ID" value="GFP75626.1"/>
    <property type="molecule type" value="Genomic_DNA"/>
</dbReference>
<dbReference type="SUPFAM" id="SSF46689">
    <property type="entry name" value="Homeodomain-like"/>
    <property type="match status" value="2"/>
</dbReference>
<keyword evidence="2" id="KW-0238">DNA-binding</keyword>
<evidence type="ECO:0000256" key="1">
    <source>
        <dbReference type="ARBA" id="ARBA00023015"/>
    </source>
</evidence>
<dbReference type="Proteomes" id="UP000580568">
    <property type="component" value="Unassembled WGS sequence"/>
</dbReference>
<evidence type="ECO:0000313" key="6">
    <source>
        <dbReference type="Proteomes" id="UP000580568"/>
    </source>
</evidence>
<protein>
    <submittedName>
        <fullName evidence="5">HTH-type transcriptional activator RhaR</fullName>
    </submittedName>
</protein>
<sequence length="245" mass="28316">MQSIYKKIEYTMAKNRYASYIHPPYELESKLVQSIQQLDTDAATNILKKINSLERAQLSKHPLTSLKYSIIGSCTIFTRAVIEAGLDTETAFILSDHYINLIDAASNINALQELEYFMLNDFINVSKRYKQYFYNPLINRVIEYIKKNIENPLTLQEISSIVNVHPNYLSAAFKKEVGKTLSEYISEVKISAIQLYLNNTNLSVTEISHIFNFSHITYFSRFCKKHMGVTPKDYRRQSLISKVSL</sequence>
<organism evidence="5 6">
    <name type="scientific">Clostridium fungisolvens</name>
    <dbReference type="NCBI Taxonomy" id="1604897"/>
    <lineage>
        <taxon>Bacteria</taxon>
        <taxon>Bacillati</taxon>
        <taxon>Bacillota</taxon>
        <taxon>Clostridia</taxon>
        <taxon>Eubacteriales</taxon>
        <taxon>Clostridiaceae</taxon>
        <taxon>Clostridium</taxon>
    </lineage>
</organism>
<dbReference type="PROSITE" id="PS01124">
    <property type="entry name" value="HTH_ARAC_FAMILY_2"/>
    <property type="match status" value="1"/>
</dbReference>
<feature type="domain" description="HTH araC/xylS-type" evidence="4">
    <location>
        <begin position="139"/>
        <end position="237"/>
    </location>
</feature>
<name>A0A6V8SFZ8_9CLOT</name>
<keyword evidence="3" id="KW-0804">Transcription</keyword>
<comment type="caution">
    <text evidence="5">The sequence shown here is derived from an EMBL/GenBank/DDBJ whole genome shotgun (WGS) entry which is preliminary data.</text>
</comment>
<accession>A0A6V8SFZ8</accession>
<dbReference type="SMART" id="SM00342">
    <property type="entry name" value="HTH_ARAC"/>
    <property type="match status" value="1"/>
</dbReference>
<evidence type="ECO:0000256" key="2">
    <source>
        <dbReference type="ARBA" id="ARBA00023125"/>
    </source>
</evidence>
<proteinExistence type="predicted"/>
<dbReference type="Gene3D" id="1.10.10.60">
    <property type="entry name" value="Homeodomain-like"/>
    <property type="match status" value="2"/>
</dbReference>
<dbReference type="InterPro" id="IPR018060">
    <property type="entry name" value="HTH_AraC"/>
</dbReference>
<dbReference type="GO" id="GO:0003700">
    <property type="term" value="F:DNA-binding transcription factor activity"/>
    <property type="evidence" value="ECO:0007669"/>
    <property type="project" value="InterPro"/>
</dbReference>
<evidence type="ECO:0000256" key="3">
    <source>
        <dbReference type="ARBA" id="ARBA00023163"/>
    </source>
</evidence>
<dbReference type="RefSeq" id="WP_183277120.1">
    <property type="nucleotide sequence ID" value="NZ_BLZR01000001.1"/>
</dbReference>
<dbReference type="GO" id="GO:0043565">
    <property type="term" value="F:sequence-specific DNA binding"/>
    <property type="evidence" value="ECO:0007669"/>
    <property type="project" value="InterPro"/>
</dbReference>
<evidence type="ECO:0000259" key="4">
    <source>
        <dbReference type="PROSITE" id="PS01124"/>
    </source>
</evidence>